<dbReference type="Gene3D" id="3.80.10.10">
    <property type="entry name" value="Ribonuclease Inhibitor"/>
    <property type="match status" value="1"/>
</dbReference>
<reference evidence="1 2" key="1">
    <citation type="submission" date="2017-12" db="EMBL/GenBank/DDBJ databases">
        <authorList>
            <person name="Pombert J.-F."/>
            <person name="Haag K.L."/>
            <person name="Ebert D."/>
        </authorList>
    </citation>
    <scope>NUCLEOTIDE SEQUENCE [LARGE SCALE GENOMIC DNA]</scope>
    <source>
        <strain evidence="1">IL-BN-2</strain>
    </source>
</reference>
<dbReference type="SUPFAM" id="SSF52047">
    <property type="entry name" value="RNI-like"/>
    <property type="match status" value="1"/>
</dbReference>
<name>A0A4Q9KTF3_9MICR</name>
<evidence type="ECO:0000313" key="1">
    <source>
        <dbReference type="EMBL" id="TBT98063.1"/>
    </source>
</evidence>
<dbReference type="VEuPathDB" id="MicrosporidiaDB:CWI39_2602p0010"/>
<organism evidence="1 2">
    <name type="scientific">Hamiltosporidium magnivora</name>
    <dbReference type="NCBI Taxonomy" id="148818"/>
    <lineage>
        <taxon>Eukaryota</taxon>
        <taxon>Fungi</taxon>
        <taxon>Fungi incertae sedis</taxon>
        <taxon>Microsporidia</taxon>
        <taxon>Dubosqiidae</taxon>
        <taxon>Hamiltosporidium</taxon>
    </lineage>
</organism>
<accession>A0A4Q9KTF3</accession>
<dbReference type="Proteomes" id="UP000293045">
    <property type="component" value="Unassembled WGS sequence"/>
</dbReference>
<feature type="non-terminal residue" evidence="1">
    <location>
        <position position="1"/>
    </location>
</feature>
<protein>
    <recommendedName>
        <fullName evidence="3">Leucine-rich repeat-containing protein</fullName>
    </recommendedName>
</protein>
<dbReference type="EMBL" id="PIXR01002602">
    <property type="protein sequence ID" value="TBT98063.1"/>
    <property type="molecule type" value="Genomic_DNA"/>
</dbReference>
<comment type="caution">
    <text evidence="1">The sequence shown here is derived from an EMBL/GenBank/DDBJ whole genome shotgun (WGS) entry which is preliminary data.</text>
</comment>
<gene>
    <name evidence="1" type="ORF">CWI39_2602p0010</name>
</gene>
<dbReference type="AlphaFoldDB" id="A0A4Q9KTF3"/>
<proteinExistence type="predicted"/>
<dbReference type="VEuPathDB" id="MicrosporidiaDB:CWI36_2235p0010"/>
<evidence type="ECO:0000313" key="2">
    <source>
        <dbReference type="Proteomes" id="UP000293045"/>
    </source>
</evidence>
<evidence type="ECO:0008006" key="3">
    <source>
        <dbReference type="Google" id="ProtNLM"/>
    </source>
</evidence>
<dbReference type="InterPro" id="IPR032675">
    <property type="entry name" value="LRR_dom_sf"/>
</dbReference>
<sequence length="256" mass="30330">FLYDNYQSFSDFQQNNSLEHLTINSCIDPLHFFSSIEFYKNLKVLNIENNILYKISKRIVIDVHDLPKLKKISLNSGNFTIIHIKFGEKNTELRELELPACNLPENWFYNISFNMHILNDIRSFSYFKNNLSLYDLYCVSFMNNCNFFDIFCCIFHNCRFSDIFTVNKTYKISELYIFGLNLNNHDIFAIRNLKLLTHICISIDLIPSSAIYLFKYKYFERLQSLDLSNNEPTININEESDLEEETTVVKEVEENA</sequence>